<dbReference type="EMBL" id="CAJVPQ010000217">
    <property type="protein sequence ID" value="CAG8458597.1"/>
    <property type="molecule type" value="Genomic_DNA"/>
</dbReference>
<keyword evidence="1" id="KW-0663">Pyridoxal phosphate</keyword>
<dbReference type="Gene3D" id="3.90.1150.10">
    <property type="entry name" value="Aspartate Aminotransferase, domain 1"/>
    <property type="match status" value="1"/>
</dbReference>
<evidence type="ECO:0000313" key="3">
    <source>
        <dbReference type="EMBL" id="CAG8458597.1"/>
    </source>
</evidence>
<comment type="caution">
    <text evidence="3">The sequence shown here is derived from an EMBL/GenBank/DDBJ whole genome shotgun (WGS) entry which is preliminary data.</text>
</comment>
<keyword evidence="4" id="KW-1185">Reference proteome</keyword>
<evidence type="ECO:0000256" key="1">
    <source>
        <dbReference type="ARBA" id="ARBA00022898"/>
    </source>
</evidence>
<protein>
    <submittedName>
        <fullName evidence="3">17606_t:CDS:1</fullName>
    </submittedName>
</protein>
<name>A0A9N8VQD4_9GLOM</name>
<dbReference type="AlphaFoldDB" id="A0A9N8VQD4"/>
<organism evidence="3 4">
    <name type="scientific">Funneliformis caledonium</name>
    <dbReference type="NCBI Taxonomy" id="1117310"/>
    <lineage>
        <taxon>Eukaryota</taxon>
        <taxon>Fungi</taxon>
        <taxon>Fungi incertae sedis</taxon>
        <taxon>Mucoromycota</taxon>
        <taxon>Glomeromycotina</taxon>
        <taxon>Glomeromycetes</taxon>
        <taxon>Glomerales</taxon>
        <taxon>Glomeraceae</taxon>
        <taxon>Funneliformis</taxon>
    </lineage>
</organism>
<dbReference type="InterPro" id="IPR015421">
    <property type="entry name" value="PyrdxlP-dep_Trfase_major"/>
</dbReference>
<evidence type="ECO:0000259" key="2">
    <source>
        <dbReference type="Pfam" id="PF00266"/>
    </source>
</evidence>
<dbReference type="Pfam" id="PF00266">
    <property type="entry name" value="Aminotran_5"/>
    <property type="match status" value="1"/>
</dbReference>
<evidence type="ECO:0000313" key="4">
    <source>
        <dbReference type="Proteomes" id="UP000789570"/>
    </source>
</evidence>
<dbReference type="SUPFAM" id="SSF53383">
    <property type="entry name" value="PLP-dependent transferases"/>
    <property type="match status" value="1"/>
</dbReference>
<dbReference type="InterPro" id="IPR015424">
    <property type="entry name" value="PyrdxlP-dep_Trfase"/>
</dbReference>
<dbReference type="PANTHER" id="PTHR43092:SF2">
    <property type="entry name" value="HERCYNYLCYSTEINE SULFOXIDE LYASE"/>
    <property type="match status" value="1"/>
</dbReference>
<dbReference type="InterPro" id="IPR000192">
    <property type="entry name" value="Aminotrans_V_dom"/>
</dbReference>
<feature type="domain" description="Aminotransferase class V" evidence="2">
    <location>
        <begin position="36"/>
        <end position="342"/>
    </location>
</feature>
<accession>A0A9N8VQD4</accession>
<dbReference type="PANTHER" id="PTHR43092">
    <property type="entry name" value="L-CYSTEINE DESULFHYDRASE"/>
    <property type="match status" value="1"/>
</dbReference>
<reference evidence="3" key="1">
    <citation type="submission" date="2021-06" db="EMBL/GenBank/DDBJ databases">
        <authorList>
            <person name="Kallberg Y."/>
            <person name="Tangrot J."/>
            <person name="Rosling A."/>
        </authorList>
    </citation>
    <scope>NUCLEOTIDE SEQUENCE</scope>
    <source>
        <strain evidence="3">UK204</strain>
    </source>
</reference>
<dbReference type="OrthoDB" id="5978656at2759"/>
<dbReference type="Proteomes" id="UP000789570">
    <property type="component" value="Unassembled WGS sequence"/>
</dbReference>
<proteinExistence type="predicted"/>
<sequence>MPNEGSTFEFGRSMRSHFLLDDDYIPLNHGSYGTYPKVVREALQGYRDRIESNPDKFIRRDLESELHKAREAVAKFINVEVNEIVFVLNATTGINAILKSLKYEKGDKLLYLSTVYSSIRELLNFIRENNQETVELVEIEANYPLSDDDLIDRFVKVIQEENQKPNTRIKLAVIDSISSQPGVIFPLQRLIPILRQNDILSIVDGAHAIGQIPLDIKEMNPDFFVTNCHKWLYTARSSAILYVPYKHQKKVHPAVTSPFTIYGFIPEFSWTGTQDFRQDDFFFLFSPYLTIHAALEFREKIGGEEKIRNYCKKLAIEGGNKIASILGTEIIGPESVIQNMVNIRLPIPVSNKEFSDRKFMNLMFNNYNFAVAIFEHNGHWYIRASAQIYTDMEDFEKVGHFVKEICDSFLSA</sequence>
<dbReference type="InterPro" id="IPR015422">
    <property type="entry name" value="PyrdxlP-dep_Trfase_small"/>
</dbReference>
<dbReference type="Gene3D" id="3.40.640.10">
    <property type="entry name" value="Type I PLP-dependent aspartate aminotransferase-like (Major domain)"/>
    <property type="match status" value="1"/>
</dbReference>
<gene>
    <name evidence="3" type="ORF">FCALED_LOCUS1630</name>
</gene>